<dbReference type="Proteomes" id="UP000712713">
    <property type="component" value="Unassembled WGS sequence"/>
</dbReference>
<gene>
    <name evidence="2" type="ORF">K8V15_03375</name>
</gene>
<evidence type="ECO:0000256" key="1">
    <source>
        <dbReference type="SAM" id="Phobius"/>
    </source>
</evidence>
<proteinExistence type="predicted"/>
<keyword evidence="1" id="KW-0472">Membrane</keyword>
<keyword evidence="1" id="KW-0812">Transmembrane</keyword>
<dbReference type="Pfam" id="PF14029">
    <property type="entry name" value="DUF4244"/>
    <property type="match status" value="1"/>
</dbReference>
<sequence length="67" mass="7512">MSLLPVPQQPSRLQRLKQRGLTTVEYALGLLAAATVALMLLRVFNDNRFFETLFEWVVNTFTTVAGG</sequence>
<dbReference type="AlphaFoldDB" id="A0A921EN40"/>
<reference evidence="2" key="1">
    <citation type="journal article" date="2021" name="PeerJ">
        <title>Extensive microbial diversity within the chicken gut microbiome revealed by metagenomics and culture.</title>
        <authorList>
            <person name="Gilroy R."/>
            <person name="Ravi A."/>
            <person name="Getino M."/>
            <person name="Pursley I."/>
            <person name="Horton D.L."/>
            <person name="Alikhan N.F."/>
            <person name="Baker D."/>
            <person name="Gharbi K."/>
            <person name="Hall N."/>
            <person name="Watson M."/>
            <person name="Adriaenssens E.M."/>
            <person name="Foster-Nyarko E."/>
            <person name="Jarju S."/>
            <person name="Secka A."/>
            <person name="Antonio M."/>
            <person name="Oren A."/>
            <person name="Chaudhuri R.R."/>
            <person name="La Ragione R."/>
            <person name="Hildebrand F."/>
            <person name="Pallen M.J."/>
        </authorList>
    </citation>
    <scope>NUCLEOTIDE SEQUENCE</scope>
    <source>
        <strain evidence="2">ChiGjej3B3-7470</strain>
    </source>
</reference>
<evidence type="ECO:0000313" key="2">
    <source>
        <dbReference type="EMBL" id="HJE51012.1"/>
    </source>
</evidence>
<name>A0A921EN40_9ACTN</name>
<protein>
    <submittedName>
        <fullName evidence="2">DUF4244 domain-containing protein</fullName>
    </submittedName>
</protein>
<accession>A0A921EN40</accession>
<reference evidence="2" key="2">
    <citation type="submission" date="2021-09" db="EMBL/GenBank/DDBJ databases">
        <authorList>
            <person name="Gilroy R."/>
        </authorList>
    </citation>
    <scope>NUCLEOTIDE SEQUENCE</scope>
    <source>
        <strain evidence="2">ChiGjej3B3-7470</strain>
    </source>
</reference>
<dbReference type="EMBL" id="DYZF01000079">
    <property type="protein sequence ID" value="HJE51012.1"/>
    <property type="molecule type" value="Genomic_DNA"/>
</dbReference>
<keyword evidence="1" id="KW-1133">Transmembrane helix</keyword>
<feature type="transmembrane region" description="Helical" evidence="1">
    <location>
        <begin position="21"/>
        <end position="44"/>
    </location>
</feature>
<dbReference type="InterPro" id="IPR025338">
    <property type="entry name" value="DUF4244"/>
</dbReference>
<evidence type="ECO:0000313" key="3">
    <source>
        <dbReference type="Proteomes" id="UP000712713"/>
    </source>
</evidence>
<comment type="caution">
    <text evidence="2">The sequence shown here is derived from an EMBL/GenBank/DDBJ whole genome shotgun (WGS) entry which is preliminary data.</text>
</comment>
<organism evidence="2 3">
    <name type="scientific">Tessaracoccus flavescens</name>
    <dbReference type="NCBI Taxonomy" id="399497"/>
    <lineage>
        <taxon>Bacteria</taxon>
        <taxon>Bacillati</taxon>
        <taxon>Actinomycetota</taxon>
        <taxon>Actinomycetes</taxon>
        <taxon>Propionibacteriales</taxon>
        <taxon>Propionibacteriaceae</taxon>
        <taxon>Tessaracoccus</taxon>
    </lineage>
</organism>